<accession>A0ACB9IZ17</accession>
<dbReference type="EMBL" id="CM042023">
    <property type="protein sequence ID" value="KAI3812701.1"/>
    <property type="molecule type" value="Genomic_DNA"/>
</dbReference>
<reference evidence="1 2" key="2">
    <citation type="journal article" date="2022" name="Mol. Ecol. Resour.">
        <title>The genomes of chicory, endive, great burdock and yacon provide insights into Asteraceae paleo-polyploidization history and plant inulin production.</title>
        <authorList>
            <person name="Fan W."/>
            <person name="Wang S."/>
            <person name="Wang H."/>
            <person name="Wang A."/>
            <person name="Jiang F."/>
            <person name="Liu H."/>
            <person name="Zhao H."/>
            <person name="Xu D."/>
            <person name="Zhang Y."/>
        </authorList>
    </citation>
    <scope>NUCLEOTIDE SEQUENCE [LARGE SCALE GENOMIC DNA]</scope>
    <source>
        <strain evidence="2">cv. Yunnan</strain>
        <tissue evidence="1">Leaves</tissue>
    </source>
</reference>
<gene>
    <name evidence="1" type="ORF">L1987_17413</name>
</gene>
<reference evidence="2" key="1">
    <citation type="journal article" date="2022" name="Mol. Ecol. Resour.">
        <title>The genomes of chicory, endive, great burdock and yacon provide insights into Asteraceae palaeo-polyploidization history and plant inulin production.</title>
        <authorList>
            <person name="Fan W."/>
            <person name="Wang S."/>
            <person name="Wang H."/>
            <person name="Wang A."/>
            <person name="Jiang F."/>
            <person name="Liu H."/>
            <person name="Zhao H."/>
            <person name="Xu D."/>
            <person name="Zhang Y."/>
        </authorList>
    </citation>
    <scope>NUCLEOTIDE SEQUENCE [LARGE SCALE GENOMIC DNA]</scope>
    <source>
        <strain evidence="2">cv. Yunnan</strain>
    </source>
</reference>
<name>A0ACB9IZ17_9ASTR</name>
<evidence type="ECO:0000313" key="2">
    <source>
        <dbReference type="Proteomes" id="UP001056120"/>
    </source>
</evidence>
<sequence length="221" mass="25138">MEGIEHKTISTNGLNIHIAQKGEGPLVLLIHGFPKLWYSWHHQILFLADHGYRAVATVTQQEPGEIEAELGKMSAQTVMKKFLAFRDPDQIYFPKGKGFRYSPGDTPVTLPPWLSEEDVAYYASHLEKTGITGGVNYYLAFHLNWELTAAWKGAKVMVPTKFIIGDLDLTYHMPGMKDYIVGDAFKKDVPLLEEVVVMAHFINQEKPHEVNKHVIEFLQKF</sequence>
<comment type="caution">
    <text evidence="1">The sequence shown here is derived from an EMBL/GenBank/DDBJ whole genome shotgun (WGS) entry which is preliminary data.</text>
</comment>
<keyword evidence="2" id="KW-1185">Reference proteome</keyword>
<dbReference type="Proteomes" id="UP001056120">
    <property type="component" value="Linkage Group LG06"/>
</dbReference>
<evidence type="ECO:0000313" key="1">
    <source>
        <dbReference type="EMBL" id="KAI3812701.1"/>
    </source>
</evidence>
<organism evidence="1 2">
    <name type="scientific">Smallanthus sonchifolius</name>
    <dbReference type="NCBI Taxonomy" id="185202"/>
    <lineage>
        <taxon>Eukaryota</taxon>
        <taxon>Viridiplantae</taxon>
        <taxon>Streptophyta</taxon>
        <taxon>Embryophyta</taxon>
        <taxon>Tracheophyta</taxon>
        <taxon>Spermatophyta</taxon>
        <taxon>Magnoliopsida</taxon>
        <taxon>eudicotyledons</taxon>
        <taxon>Gunneridae</taxon>
        <taxon>Pentapetalae</taxon>
        <taxon>asterids</taxon>
        <taxon>campanulids</taxon>
        <taxon>Asterales</taxon>
        <taxon>Asteraceae</taxon>
        <taxon>Asteroideae</taxon>
        <taxon>Heliantheae alliance</taxon>
        <taxon>Millerieae</taxon>
        <taxon>Smallanthus</taxon>
    </lineage>
</organism>
<proteinExistence type="predicted"/>
<protein>
    <submittedName>
        <fullName evidence="1">Uncharacterized protein</fullName>
    </submittedName>
</protein>